<evidence type="ECO:0000256" key="5">
    <source>
        <dbReference type="ARBA" id="ARBA00022676"/>
    </source>
</evidence>
<name>A0A418VZU8_9PROT</name>
<dbReference type="GO" id="GO:0005978">
    <property type="term" value="P:glycogen biosynthetic process"/>
    <property type="evidence" value="ECO:0007669"/>
    <property type="project" value="UniProtKB-UniRule"/>
</dbReference>
<dbReference type="PANTHER" id="PTHR45825:SF11">
    <property type="entry name" value="ALPHA AMYLASE DOMAIN-CONTAINING PROTEIN"/>
    <property type="match status" value="1"/>
</dbReference>
<dbReference type="EC" id="2.4.1.21" evidence="8"/>
<organism evidence="11 12">
    <name type="scientific">Azospirillum cavernae</name>
    <dbReference type="NCBI Taxonomy" id="2320860"/>
    <lineage>
        <taxon>Bacteria</taxon>
        <taxon>Pseudomonadati</taxon>
        <taxon>Pseudomonadota</taxon>
        <taxon>Alphaproteobacteria</taxon>
        <taxon>Rhodospirillales</taxon>
        <taxon>Azospirillaceae</taxon>
        <taxon>Azospirillum</taxon>
    </lineage>
</organism>
<evidence type="ECO:0000256" key="7">
    <source>
        <dbReference type="ARBA" id="ARBA00023056"/>
    </source>
</evidence>
<accession>A0A418VZU8</accession>
<dbReference type="OrthoDB" id="9808590at2"/>
<evidence type="ECO:0000313" key="12">
    <source>
        <dbReference type="Proteomes" id="UP000283458"/>
    </source>
</evidence>
<dbReference type="UniPathway" id="UPA00164"/>
<protein>
    <recommendedName>
        <fullName evidence="8">Glycogen synthase</fullName>
        <ecNumber evidence="8">2.4.1.21</ecNumber>
    </recommendedName>
    <alternativeName>
        <fullName evidence="8">Starch [bacterial glycogen] synthase</fullName>
    </alternativeName>
</protein>
<keyword evidence="5 8" id="KW-0328">Glycosyltransferase</keyword>
<evidence type="ECO:0000259" key="9">
    <source>
        <dbReference type="Pfam" id="PF00534"/>
    </source>
</evidence>
<feature type="domain" description="Glycosyl transferase family 1" evidence="9">
    <location>
        <begin position="297"/>
        <end position="462"/>
    </location>
</feature>
<comment type="pathway">
    <text evidence="3 8">Glycan biosynthesis; glycogen biosynthesis.</text>
</comment>
<comment type="similarity">
    <text evidence="4 8">Belongs to the glycosyltransferase 1 family. Bacterial/plant glycogen synthase subfamily.</text>
</comment>
<dbReference type="GO" id="GO:0009011">
    <property type="term" value="F:alpha-1,4-glucan glucosyltransferase (ADP-glucose donor) activity"/>
    <property type="evidence" value="ECO:0007669"/>
    <property type="project" value="UniProtKB-UniRule"/>
</dbReference>
<proteinExistence type="inferred from homology"/>
<feature type="binding site" evidence="8">
    <location>
        <position position="15"/>
    </location>
    <ligand>
        <name>ADP-alpha-D-glucose</name>
        <dbReference type="ChEBI" id="CHEBI:57498"/>
    </ligand>
</feature>
<dbReference type="Pfam" id="PF00534">
    <property type="entry name" value="Glycos_transf_1"/>
    <property type="match status" value="1"/>
</dbReference>
<evidence type="ECO:0000256" key="4">
    <source>
        <dbReference type="ARBA" id="ARBA00010281"/>
    </source>
</evidence>
<evidence type="ECO:0000256" key="1">
    <source>
        <dbReference type="ARBA" id="ARBA00001478"/>
    </source>
</evidence>
<dbReference type="NCBIfam" id="NF001899">
    <property type="entry name" value="PRK00654.1-2"/>
    <property type="match status" value="1"/>
</dbReference>
<dbReference type="PANTHER" id="PTHR45825">
    <property type="entry name" value="GRANULE-BOUND STARCH SYNTHASE 1, CHLOROPLASTIC/AMYLOPLASTIC"/>
    <property type="match status" value="1"/>
</dbReference>
<comment type="function">
    <text evidence="2 8">Synthesizes alpha-1,4-glucan chains using ADP-glucose.</text>
</comment>
<comment type="caution">
    <text evidence="11">The sequence shown here is derived from an EMBL/GenBank/DDBJ whole genome shotgun (WGS) entry which is preliminary data.</text>
</comment>
<keyword evidence="6 8" id="KW-0808">Transferase</keyword>
<gene>
    <name evidence="8 11" type="primary">glgA</name>
    <name evidence="11" type="ORF">D3877_00925</name>
</gene>
<dbReference type="InterPro" id="IPR013534">
    <property type="entry name" value="Starch_synth_cat_dom"/>
</dbReference>
<feature type="domain" description="Starch synthase catalytic" evidence="10">
    <location>
        <begin position="2"/>
        <end position="245"/>
    </location>
</feature>
<evidence type="ECO:0000259" key="10">
    <source>
        <dbReference type="Pfam" id="PF08323"/>
    </source>
</evidence>
<dbReference type="SUPFAM" id="SSF53756">
    <property type="entry name" value="UDP-Glycosyltransferase/glycogen phosphorylase"/>
    <property type="match status" value="1"/>
</dbReference>
<dbReference type="GO" id="GO:0005829">
    <property type="term" value="C:cytosol"/>
    <property type="evidence" value="ECO:0007669"/>
    <property type="project" value="TreeGrafter"/>
</dbReference>
<dbReference type="Proteomes" id="UP000283458">
    <property type="component" value="Unassembled WGS sequence"/>
</dbReference>
<evidence type="ECO:0000256" key="8">
    <source>
        <dbReference type="HAMAP-Rule" id="MF_00484"/>
    </source>
</evidence>
<dbReference type="InterPro" id="IPR011835">
    <property type="entry name" value="GS/SS"/>
</dbReference>
<comment type="catalytic activity">
    <reaction evidence="1 8">
        <text>[(1-&gt;4)-alpha-D-glucosyl](n) + ADP-alpha-D-glucose = [(1-&gt;4)-alpha-D-glucosyl](n+1) + ADP + H(+)</text>
        <dbReference type="Rhea" id="RHEA:18189"/>
        <dbReference type="Rhea" id="RHEA-COMP:9584"/>
        <dbReference type="Rhea" id="RHEA-COMP:9587"/>
        <dbReference type="ChEBI" id="CHEBI:15378"/>
        <dbReference type="ChEBI" id="CHEBI:15444"/>
        <dbReference type="ChEBI" id="CHEBI:57498"/>
        <dbReference type="ChEBI" id="CHEBI:456216"/>
        <dbReference type="EC" id="2.4.1.21"/>
    </reaction>
</comment>
<dbReference type="AlphaFoldDB" id="A0A418VZU8"/>
<dbReference type="CDD" id="cd03791">
    <property type="entry name" value="GT5_Glycogen_synthase_DULL1-like"/>
    <property type="match status" value="1"/>
</dbReference>
<evidence type="ECO:0000313" key="11">
    <source>
        <dbReference type="EMBL" id="RJF83292.1"/>
    </source>
</evidence>
<evidence type="ECO:0000256" key="6">
    <source>
        <dbReference type="ARBA" id="ARBA00022679"/>
    </source>
</evidence>
<dbReference type="Gene3D" id="3.40.50.2000">
    <property type="entry name" value="Glycogen Phosphorylase B"/>
    <property type="match status" value="2"/>
</dbReference>
<dbReference type="HAMAP" id="MF_00484">
    <property type="entry name" value="Glycogen_synth"/>
    <property type="match status" value="1"/>
</dbReference>
<dbReference type="GO" id="GO:0004373">
    <property type="term" value="F:alpha-1,4-glucan glucosyltransferase (UDP-glucose donor) activity"/>
    <property type="evidence" value="ECO:0007669"/>
    <property type="project" value="InterPro"/>
</dbReference>
<evidence type="ECO:0000256" key="3">
    <source>
        <dbReference type="ARBA" id="ARBA00004964"/>
    </source>
</evidence>
<keyword evidence="7 8" id="KW-0320">Glycogen biosynthesis</keyword>
<dbReference type="EMBL" id="QYUL01000001">
    <property type="protein sequence ID" value="RJF83292.1"/>
    <property type="molecule type" value="Genomic_DNA"/>
</dbReference>
<dbReference type="NCBIfam" id="TIGR02095">
    <property type="entry name" value="glgA"/>
    <property type="match status" value="1"/>
</dbReference>
<evidence type="ECO:0000256" key="2">
    <source>
        <dbReference type="ARBA" id="ARBA00002764"/>
    </source>
</evidence>
<dbReference type="RefSeq" id="WP_119828933.1">
    <property type="nucleotide sequence ID" value="NZ_QYUL01000001.1"/>
</dbReference>
<keyword evidence="12" id="KW-1185">Reference proteome</keyword>
<sequence>MRVLYATSECYPLVKTGGLADVSAALPPALNAAGADVRLLLPGYPAVLNGLSNLHEVGDLITDLPGCDRARLLLGRTPDGVLAYALDAPSLYNRPGNPYLGPDGQDWPDNAQRFAALAWAAAGFAAHASYDPWWRPDILHGHDWQAALIPAYLALRPDRFSGPTRPGTVLTIHNIAYQGNVGPWMLGELGLPSSSFRVDGVEYYGKVGFLKAGCYYADRLTTVSPTYAHEIQTAEHGTGLQGLLASRSAVLSGILNGVDYDIWDPSRDPHIAARYSPDDLGGKDSCKADLQSAFGLERRPDAPLAAVVSRLTWHKGLDLVLDAAPQWVAWGGQLVVLGSGDPASEAGFRQLAQTHPQSVGVRIGYDEPLSHRIQAGCDLFLVPSRSEPCGLTQMYALKYGSLPLVRRTGGLADSIIDANPAAANDGSATGFQFVGASVQELLWSLRRALTLYRKPDRWQATQRHAMTRDFGWSGPAEEYMELYRGLVP</sequence>
<dbReference type="InterPro" id="IPR001296">
    <property type="entry name" value="Glyco_trans_1"/>
</dbReference>
<dbReference type="Pfam" id="PF08323">
    <property type="entry name" value="Glyco_transf_5"/>
    <property type="match status" value="1"/>
</dbReference>
<reference evidence="11 12" key="1">
    <citation type="submission" date="2018-09" db="EMBL/GenBank/DDBJ databases">
        <authorList>
            <person name="Zhu H."/>
        </authorList>
    </citation>
    <scope>NUCLEOTIDE SEQUENCE [LARGE SCALE GENOMIC DNA]</scope>
    <source>
        <strain evidence="11 12">K2W22B-5</strain>
    </source>
</reference>